<accession>A0A8S3VAM2</accession>
<evidence type="ECO:0000313" key="3">
    <source>
        <dbReference type="Proteomes" id="UP000683360"/>
    </source>
</evidence>
<gene>
    <name evidence="2" type="ORF">MEDL_65742</name>
</gene>
<organism evidence="2 3">
    <name type="scientific">Mytilus edulis</name>
    <name type="common">Blue mussel</name>
    <dbReference type="NCBI Taxonomy" id="6550"/>
    <lineage>
        <taxon>Eukaryota</taxon>
        <taxon>Metazoa</taxon>
        <taxon>Spiralia</taxon>
        <taxon>Lophotrochozoa</taxon>
        <taxon>Mollusca</taxon>
        <taxon>Bivalvia</taxon>
        <taxon>Autobranchia</taxon>
        <taxon>Pteriomorphia</taxon>
        <taxon>Mytilida</taxon>
        <taxon>Mytiloidea</taxon>
        <taxon>Mytilidae</taxon>
        <taxon>Mytilinae</taxon>
        <taxon>Mytilus</taxon>
    </lineage>
</organism>
<sequence length="173" mass="20082">MAQELILVSKERYERLVNQTQTTNQTDFRKKEISKTDHGEHPVTNFMPMIDSTLPQKIKQHAADLYRFVLAQDKNVVNHNEQGELIRNGKTVTGSHIVDLIHYTVSTRQRKEPIGSKEFQILLRKMNVPKTLIAERGKKSLTQTGGLFVKKKGRRDIMPGTTQKKEKIRWIKY</sequence>
<dbReference type="EMBL" id="CAJPWZ010003235">
    <property type="protein sequence ID" value="CAG2254276.1"/>
    <property type="molecule type" value="Genomic_DNA"/>
</dbReference>
<proteinExistence type="predicted"/>
<dbReference type="AlphaFoldDB" id="A0A8S3VAM2"/>
<evidence type="ECO:0000313" key="2">
    <source>
        <dbReference type="EMBL" id="CAG2254276.1"/>
    </source>
</evidence>
<name>A0A8S3VAM2_MYTED</name>
<comment type="caution">
    <text evidence="2">The sequence shown here is derived from an EMBL/GenBank/DDBJ whole genome shotgun (WGS) entry which is preliminary data.</text>
</comment>
<dbReference type="OrthoDB" id="6174805at2759"/>
<keyword evidence="3" id="KW-1185">Reference proteome</keyword>
<dbReference type="Proteomes" id="UP000683360">
    <property type="component" value="Unassembled WGS sequence"/>
</dbReference>
<feature type="compositionally biased region" description="Basic and acidic residues" evidence="1">
    <location>
        <begin position="27"/>
        <end position="41"/>
    </location>
</feature>
<feature type="region of interest" description="Disordered" evidence="1">
    <location>
        <begin position="22"/>
        <end position="44"/>
    </location>
</feature>
<reference evidence="2" key="1">
    <citation type="submission" date="2021-03" db="EMBL/GenBank/DDBJ databases">
        <authorList>
            <person name="Bekaert M."/>
        </authorList>
    </citation>
    <scope>NUCLEOTIDE SEQUENCE</scope>
</reference>
<evidence type="ECO:0000256" key="1">
    <source>
        <dbReference type="SAM" id="MobiDB-lite"/>
    </source>
</evidence>
<protein>
    <submittedName>
        <fullName evidence="2">Uncharacterized protein</fullName>
    </submittedName>
</protein>